<reference evidence="3 4" key="1">
    <citation type="submission" date="2020-02" db="EMBL/GenBank/DDBJ databases">
        <title>Draft genome sequence of Haematococcus lacustris strain NIES-144.</title>
        <authorList>
            <person name="Morimoto D."/>
            <person name="Nakagawa S."/>
            <person name="Yoshida T."/>
            <person name="Sawayama S."/>
        </authorList>
    </citation>
    <scope>NUCLEOTIDE SEQUENCE [LARGE SCALE GENOMIC DNA]</scope>
    <source>
        <strain evidence="3 4">NIES-144</strain>
    </source>
</reference>
<dbReference type="AlphaFoldDB" id="A0A6A0AL19"/>
<dbReference type="InterPro" id="IPR002048">
    <property type="entry name" value="EF_hand_dom"/>
</dbReference>
<dbReference type="InterPro" id="IPR018247">
    <property type="entry name" value="EF_Hand_1_Ca_BS"/>
</dbReference>
<accession>A0A6A0AL19</accession>
<dbReference type="GO" id="GO:0005509">
    <property type="term" value="F:calcium ion binding"/>
    <property type="evidence" value="ECO:0007669"/>
    <property type="project" value="InterPro"/>
</dbReference>
<evidence type="ECO:0000256" key="1">
    <source>
        <dbReference type="ARBA" id="ARBA00022837"/>
    </source>
</evidence>
<evidence type="ECO:0000313" key="3">
    <source>
        <dbReference type="EMBL" id="GFH33600.1"/>
    </source>
</evidence>
<evidence type="ECO:0000259" key="2">
    <source>
        <dbReference type="PROSITE" id="PS50222"/>
    </source>
</evidence>
<dbReference type="Gene3D" id="1.10.238.10">
    <property type="entry name" value="EF-hand"/>
    <property type="match status" value="1"/>
</dbReference>
<keyword evidence="4" id="KW-1185">Reference proteome</keyword>
<dbReference type="SUPFAM" id="SSF47473">
    <property type="entry name" value="EF-hand"/>
    <property type="match status" value="1"/>
</dbReference>
<name>A0A6A0AL19_HAELA</name>
<dbReference type="SMART" id="SM00054">
    <property type="entry name" value="EFh"/>
    <property type="match status" value="1"/>
</dbReference>
<feature type="non-terminal residue" evidence="3">
    <location>
        <position position="68"/>
    </location>
</feature>
<sequence>EFVSAALNHSLLEKKDLLQQAFDHFDLDKDGCISKTELSMVIRSSGRHSEAALAHLLASVHFDAEGKV</sequence>
<comment type="caution">
    <text evidence="3">The sequence shown here is derived from an EMBL/GenBank/DDBJ whole genome shotgun (WGS) entry which is preliminary data.</text>
</comment>
<organism evidence="3 4">
    <name type="scientific">Haematococcus lacustris</name>
    <name type="common">Green alga</name>
    <name type="synonym">Haematococcus pluvialis</name>
    <dbReference type="NCBI Taxonomy" id="44745"/>
    <lineage>
        <taxon>Eukaryota</taxon>
        <taxon>Viridiplantae</taxon>
        <taxon>Chlorophyta</taxon>
        <taxon>core chlorophytes</taxon>
        <taxon>Chlorophyceae</taxon>
        <taxon>CS clade</taxon>
        <taxon>Chlamydomonadales</taxon>
        <taxon>Haematococcaceae</taxon>
        <taxon>Haematococcus</taxon>
    </lineage>
</organism>
<dbReference type="PROSITE" id="PS00018">
    <property type="entry name" value="EF_HAND_1"/>
    <property type="match status" value="1"/>
</dbReference>
<gene>
    <name evidence="3" type="ORF">HaLaN_32998</name>
</gene>
<evidence type="ECO:0000313" key="4">
    <source>
        <dbReference type="Proteomes" id="UP000485058"/>
    </source>
</evidence>
<keyword evidence="3" id="KW-0808">Transferase</keyword>
<dbReference type="Pfam" id="PF13405">
    <property type="entry name" value="EF-hand_6"/>
    <property type="match status" value="1"/>
</dbReference>
<feature type="non-terminal residue" evidence="3">
    <location>
        <position position="1"/>
    </location>
</feature>
<feature type="domain" description="EF-hand" evidence="2">
    <location>
        <begin position="13"/>
        <end position="48"/>
    </location>
</feature>
<keyword evidence="3" id="KW-0418">Kinase</keyword>
<dbReference type="EMBL" id="BLLF01009053">
    <property type="protein sequence ID" value="GFH33600.1"/>
    <property type="molecule type" value="Genomic_DNA"/>
</dbReference>
<dbReference type="GO" id="GO:0016301">
    <property type="term" value="F:kinase activity"/>
    <property type="evidence" value="ECO:0007669"/>
    <property type="project" value="UniProtKB-KW"/>
</dbReference>
<dbReference type="PROSITE" id="PS50222">
    <property type="entry name" value="EF_HAND_2"/>
    <property type="match status" value="1"/>
</dbReference>
<proteinExistence type="predicted"/>
<keyword evidence="1" id="KW-0106">Calcium</keyword>
<dbReference type="InterPro" id="IPR011992">
    <property type="entry name" value="EF-hand-dom_pair"/>
</dbReference>
<protein>
    <submittedName>
        <fullName evidence="3">Calcium-dependent protein kinase 31</fullName>
    </submittedName>
</protein>
<dbReference type="Proteomes" id="UP000485058">
    <property type="component" value="Unassembled WGS sequence"/>
</dbReference>